<protein>
    <submittedName>
        <fullName evidence="2">Uncharacterized protein</fullName>
    </submittedName>
</protein>
<dbReference type="AlphaFoldDB" id="A0A2M6WTJ7"/>
<feature type="transmembrane region" description="Helical" evidence="1">
    <location>
        <begin position="256"/>
        <end position="278"/>
    </location>
</feature>
<name>A0A2M6WTJ7_9BACT</name>
<accession>A0A2M6WTJ7</accession>
<proteinExistence type="predicted"/>
<dbReference type="Proteomes" id="UP000228533">
    <property type="component" value="Unassembled WGS sequence"/>
</dbReference>
<keyword evidence="1" id="KW-0812">Transmembrane</keyword>
<organism evidence="2 3">
    <name type="scientific">Candidatus Falkowbacteria bacterium CG10_big_fil_rev_8_21_14_0_10_37_14</name>
    <dbReference type="NCBI Taxonomy" id="1974561"/>
    <lineage>
        <taxon>Bacteria</taxon>
        <taxon>Candidatus Falkowiibacteriota</taxon>
    </lineage>
</organism>
<sequence>MKQNIGNKILLSLIIGLTVSLFFCLSPEAQALTPRRCSDPEAPWNIAEGIMPNAFRCRNDVSSDDREDLLIFTFIIPGKFTCAGDQNCTKGRFCNCVRIDDCTTLYGSQNYRCVDFNRGELRRADYDCKPYHCHGKNNIVCCRLKALNEAPSLPAILDEPDVSDLPTIPDEPALPDTNPTLVPNFSLTGCCQQIVPPLDLAVYDYGVNHLVQVAINVYKCILCIIGSLMLLMIVLGGAIMILAVGNKTRIEAGKKMIIAAVIGGFVVVASVLIVNFFIKSLGAKVEDENLKINIRSTEMRMVSKDLKGVYN</sequence>
<keyword evidence="1" id="KW-0472">Membrane</keyword>
<comment type="caution">
    <text evidence="2">The sequence shown here is derived from an EMBL/GenBank/DDBJ whole genome shotgun (WGS) entry which is preliminary data.</text>
</comment>
<evidence type="ECO:0000313" key="2">
    <source>
        <dbReference type="EMBL" id="PIT96071.1"/>
    </source>
</evidence>
<dbReference type="Pfam" id="PF18895">
    <property type="entry name" value="T4SS_pilin"/>
    <property type="match status" value="1"/>
</dbReference>
<dbReference type="EMBL" id="PFAM01000013">
    <property type="protein sequence ID" value="PIT96071.1"/>
    <property type="molecule type" value="Genomic_DNA"/>
</dbReference>
<dbReference type="InterPro" id="IPR043993">
    <property type="entry name" value="T4SS_pilin"/>
</dbReference>
<evidence type="ECO:0000313" key="3">
    <source>
        <dbReference type="Proteomes" id="UP000228533"/>
    </source>
</evidence>
<gene>
    <name evidence="2" type="ORF">COT94_02295</name>
</gene>
<keyword evidence="1" id="KW-1133">Transmembrane helix</keyword>
<evidence type="ECO:0000256" key="1">
    <source>
        <dbReference type="SAM" id="Phobius"/>
    </source>
</evidence>
<reference evidence="3" key="1">
    <citation type="submission" date="2017-09" db="EMBL/GenBank/DDBJ databases">
        <title>Depth-based differentiation of microbial function through sediment-hosted aquifers and enrichment of novel symbionts in the deep terrestrial subsurface.</title>
        <authorList>
            <person name="Probst A.J."/>
            <person name="Ladd B."/>
            <person name="Jarett J.K."/>
            <person name="Geller-Mcgrath D.E."/>
            <person name="Sieber C.M.K."/>
            <person name="Emerson J.B."/>
            <person name="Anantharaman K."/>
            <person name="Thomas B.C."/>
            <person name="Malmstrom R."/>
            <person name="Stieglmeier M."/>
            <person name="Klingl A."/>
            <person name="Woyke T."/>
            <person name="Ryan C.M."/>
            <person name="Banfield J.F."/>
        </authorList>
    </citation>
    <scope>NUCLEOTIDE SEQUENCE [LARGE SCALE GENOMIC DNA]</scope>
</reference>
<feature type="transmembrane region" description="Helical" evidence="1">
    <location>
        <begin position="224"/>
        <end position="244"/>
    </location>
</feature>